<organism evidence="1 2">
    <name type="scientific">Snodgrassella alvi</name>
    <dbReference type="NCBI Taxonomy" id="1196083"/>
    <lineage>
        <taxon>Bacteria</taxon>
        <taxon>Pseudomonadati</taxon>
        <taxon>Pseudomonadota</taxon>
        <taxon>Betaproteobacteria</taxon>
        <taxon>Neisseriales</taxon>
        <taxon>Neisseriaceae</taxon>
        <taxon>Snodgrassella</taxon>
    </lineage>
</organism>
<proteinExistence type="predicted"/>
<keyword evidence="2" id="KW-1185">Reference proteome</keyword>
<dbReference type="Proteomes" id="UP000230202">
    <property type="component" value="Unassembled WGS sequence"/>
</dbReference>
<name>A0A2N9X814_9NEIS</name>
<protein>
    <submittedName>
        <fullName evidence="1">Uncharacterized protein</fullName>
    </submittedName>
</protein>
<comment type="caution">
    <text evidence="1">The sequence shown here is derived from an EMBL/GenBank/DDBJ whole genome shotgun (WGS) entry which is preliminary data.</text>
</comment>
<sequence>MNNKIFTIDEKKYPIGWRFNSKDCILSSEEKKKIIFLDENESSSFWDIIFPFGHLIKMESSFCSIKKKVDLNFEYPKKSSLFFENILKDISFVFFFWSKKASAIVPVNIFIKSWNDFFYPSDETSILLIANRNQMIFSYEETFFYVDILNHENK</sequence>
<accession>A0A2N9X814</accession>
<evidence type="ECO:0000313" key="2">
    <source>
        <dbReference type="Proteomes" id="UP000230202"/>
    </source>
</evidence>
<gene>
    <name evidence="1" type="ORF">BHC54_02330</name>
</gene>
<dbReference type="EMBL" id="MEIL01000019">
    <property type="protein sequence ID" value="PIT40502.1"/>
    <property type="molecule type" value="Genomic_DNA"/>
</dbReference>
<dbReference type="AlphaFoldDB" id="A0A2N9X814"/>
<dbReference type="RefSeq" id="WP_100151637.1">
    <property type="nucleotide sequence ID" value="NZ_MEIL01000019.1"/>
</dbReference>
<evidence type="ECO:0000313" key="1">
    <source>
        <dbReference type="EMBL" id="PIT40502.1"/>
    </source>
</evidence>
<reference evidence="1" key="1">
    <citation type="journal article" date="2017" name="MBio">
        <title>Type VI secretion-mediated competition in the bee gut microbiome.</title>
        <authorList>
            <person name="Steele M.I."/>
            <person name="Kwong W.K."/>
            <person name="Powell J.E."/>
            <person name="Whiteley M."/>
            <person name="Moran N.A."/>
        </authorList>
    </citation>
    <scope>NUCLEOTIDE SEQUENCE [LARGE SCALE GENOMIC DNA]</scope>
    <source>
        <strain evidence="1">WkB273</strain>
    </source>
</reference>